<feature type="transmembrane region" description="Helical" evidence="6">
    <location>
        <begin position="7"/>
        <end position="28"/>
    </location>
</feature>
<sequence length="289" mass="31400">MPVYQIVGYFLYMAAAWGASFMFMRIGVPEFGAFSFAGLRLLMAGLILSPMLFLVARRRQEFKANWLRLSAIALLNLAIPFTLFAIAAHSINASTASVLNATTPMLTGIIAHLIFKDYLTRWQFLGLFIGVVGVALLMLDSAKQHPSHLNAAFLILIACLLYAISGNLTKRYLAHIGPMTTAASGLLVSGIAMLPLTFYHFPAQTISLSAWGAVFGIAVLSTALAMLAYYSVIKIVGPTRTSSVTLLVPVFGIFWGMVLLNEQVTLKMLIGTVIIIAGTSLTQFMRRAK</sequence>
<evidence type="ECO:0000256" key="5">
    <source>
        <dbReference type="ARBA" id="ARBA00023136"/>
    </source>
</evidence>
<dbReference type="Pfam" id="PF00892">
    <property type="entry name" value="EamA"/>
    <property type="match status" value="2"/>
</dbReference>
<keyword evidence="5 6" id="KW-0472">Membrane</keyword>
<evidence type="ECO:0000313" key="9">
    <source>
        <dbReference type="Proteomes" id="UP000471298"/>
    </source>
</evidence>
<feature type="transmembrane region" description="Helical" evidence="6">
    <location>
        <begin position="67"/>
        <end position="91"/>
    </location>
</feature>
<feature type="transmembrane region" description="Helical" evidence="6">
    <location>
        <begin position="97"/>
        <end position="115"/>
    </location>
</feature>
<dbReference type="GO" id="GO:0016020">
    <property type="term" value="C:membrane"/>
    <property type="evidence" value="ECO:0007669"/>
    <property type="project" value="UniProtKB-SubCell"/>
</dbReference>
<evidence type="ECO:0000259" key="7">
    <source>
        <dbReference type="Pfam" id="PF00892"/>
    </source>
</evidence>
<comment type="similarity">
    <text evidence="2">Belongs to the EamA transporter family.</text>
</comment>
<dbReference type="InParanoid" id="A0A6N7EZH3"/>
<reference evidence="8 9" key="1">
    <citation type="submission" date="2019-10" db="EMBL/GenBank/DDBJ databases">
        <title>Cardiobacteriales fam. a chemoheterotrophic member of the order Cardiobacteriales, and proposal of Cardiobacteriales fam. nov.</title>
        <authorList>
            <person name="Wang C."/>
        </authorList>
    </citation>
    <scope>NUCLEOTIDE SEQUENCE [LARGE SCALE GENOMIC DNA]</scope>
    <source>
        <strain evidence="8 9">ML27</strain>
    </source>
</reference>
<protein>
    <submittedName>
        <fullName evidence="8">EamA family transporter</fullName>
    </submittedName>
</protein>
<comment type="subcellular location">
    <subcellularLocation>
        <location evidence="1">Membrane</location>
        <topology evidence="1">Multi-pass membrane protein</topology>
    </subcellularLocation>
</comment>
<dbReference type="RefSeq" id="WP_152810946.1">
    <property type="nucleotide sequence ID" value="NZ_WHNW01000014.1"/>
</dbReference>
<proteinExistence type="inferred from homology"/>
<dbReference type="InterPro" id="IPR037185">
    <property type="entry name" value="EmrE-like"/>
</dbReference>
<feature type="transmembrane region" description="Helical" evidence="6">
    <location>
        <begin position="208"/>
        <end position="230"/>
    </location>
</feature>
<dbReference type="SUPFAM" id="SSF103481">
    <property type="entry name" value="Multidrug resistance efflux transporter EmrE"/>
    <property type="match status" value="2"/>
</dbReference>
<dbReference type="PANTHER" id="PTHR32322:SF2">
    <property type="entry name" value="EAMA DOMAIN-CONTAINING PROTEIN"/>
    <property type="match status" value="1"/>
</dbReference>
<dbReference type="PANTHER" id="PTHR32322">
    <property type="entry name" value="INNER MEMBRANE TRANSPORTER"/>
    <property type="match status" value="1"/>
</dbReference>
<keyword evidence="9" id="KW-1185">Reference proteome</keyword>
<comment type="caution">
    <text evidence="8">The sequence shown here is derived from an EMBL/GenBank/DDBJ whole genome shotgun (WGS) entry which is preliminary data.</text>
</comment>
<organism evidence="8 9">
    <name type="scientific">Ostreibacterium oceani</name>
    <dbReference type="NCBI Taxonomy" id="2654998"/>
    <lineage>
        <taxon>Bacteria</taxon>
        <taxon>Pseudomonadati</taxon>
        <taxon>Pseudomonadota</taxon>
        <taxon>Gammaproteobacteria</taxon>
        <taxon>Cardiobacteriales</taxon>
        <taxon>Ostreibacteriaceae</taxon>
        <taxon>Ostreibacterium</taxon>
    </lineage>
</organism>
<feature type="transmembrane region" description="Helical" evidence="6">
    <location>
        <begin position="266"/>
        <end position="285"/>
    </location>
</feature>
<keyword evidence="3 6" id="KW-0812">Transmembrane</keyword>
<evidence type="ECO:0000256" key="3">
    <source>
        <dbReference type="ARBA" id="ARBA00022692"/>
    </source>
</evidence>
<feature type="transmembrane region" description="Helical" evidence="6">
    <location>
        <begin position="242"/>
        <end position="260"/>
    </location>
</feature>
<feature type="transmembrane region" description="Helical" evidence="6">
    <location>
        <begin position="34"/>
        <end position="55"/>
    </location>
</feature>
<feature type="transmembrane region" description="Helical" evidence="6">
    <location>
        <begin position="181"/>
        <end position="202"/>
    </location>
</feature>
<evidence type="ECO:0000256" key="6">
    <source>
        <dbReference type="SAM" id="Phobius"/>
    </source>
</evidence>
<dbReference type="Gene3D" id="1.10.3730.20">
    <property type="match status" value="1"/>
</dbReference>
<evidence type="ECO:0000256" key="1">
    <source>
        <dbReference type="ARBA" id="ARBA00004141"/>
    </source>
</evidence>
<evidence type="ECO:0000256" key="4">
    <source>
        <dbReference type="ARBA" id="ARBA00022989"/>
    </source>
</evidence>
<dbReference type="Proteomes" id="UP000471298">
    <property type="component" value="Unassembled WGS sequence"/>
</dbReference>
<keyword evidence="4 6" id="KW-1133">Transmembrane helix</keyword>
<dbReference type="InterPro" id="IPR000620">
    <property type="entry name" value="EamA_dom"/>
</dbReference>
<feature type="transmembrane region" description="Helical" evidence="6">
    <location>
        <begin position="122"/>
        <end position="139"/>
    </location>
</feature>
<gene>
    <name evidence="8" type="ORF">GCU85_09505</name>
</gene>
<feature type="domain" description="EamA" evidence="7">
    <location>
        <begin position="151"/>
        <end position="282"/>
    </location>
</feature>
<feature type="domain" description="EamA" evidence="7">
    <location>
        <begin position="9"/>
        <end position="138"/>
    </location>
</feature>
<dbReference type="InterPro" id="IPR050638">
    <property type="entry name" value="AA-Vitamin_Transporters"/>
</dbReference>
<dbReference type="AlphaFoldDB" id="A0A6N7EZH3"/>
<name>A0A6N7EZH3_9GAMM</name>
<accession>A0A6N7EZH3</accession>
<dbReference type="EMBL" id="WHNW01000014">
    <property type="protein sequence ID" value="MPV86960.1"/>
    <property type="molecule type" value="Genomic_DNA"/>
</dbReference>
<evidence type="ECO:0000313" key="8">
    <source>
        <dbReference type="EMBL" id="MPV86960.1"/>
    </source>
</evidence>
<feature type="transmembrane region" description="Helical" evidence="6">
    <location>
        <begin position="151"/>
        <end position="169"/>
    </location>
</feature>
<evidence type="ECO:0000256" key="2">
    <source>
        <dbReference type="ARBA" id="ARBA00007362"/>
    </source>
</evidence>